<dbReference type="InterPro" id="IPR037481">
    <property type="entry name" value="LacX"/>
</dbReference>
<accession>A0ABR9QTH5</accession>
<dbReference type="Gene3D" id="2.70.98.10">
    <property type="match status" value="1"/>
</dbReference>
<dbReference type="CDD" id="cd09024">
    <property type="entry name" value="Aldose_epim_lacX"/>
    <property type="match status" value="1"/>
</dbReference>
<keyword evidence="2" id="KW-1185">Reference proteome</keyword>
<evidence type="ECO:0000313" key="2">
    <source>
        <dbReference type="Proteomes" id="UP001194273"/>
    </source>
</evidence>
<dbReference type="PANTHER" id="PTHR11122">
    <property type="entry name" value="APOSPORY-ASSOCIATED PROTEIN C-RELATED"/>
    <property type="match status" value="1"/>
</dbReference>
<dbReference type="PANTHER" id="PTHR11122:SF13">
    <property type="entry name" value="GLUCOSE-6-PHOSPHATE 1-EPIMERASE"/>
    <property type="match status" value="1"/>
</dbReference>
<dbReference type="InterPro" id="IPR011013">
    <property type="entry name" value="Gal_mutarotase_sf_dom"/>
</dbReference>
<dbReference type="RefSeq" id="WP_193529834.1">
    <property type="nucleotide sequence ID" value="NZ_JADCJZ010000002.1"/>
</dbReference>
<dbReference type="Proteomes" id="UP001194273">
    <property type="component" value="Unassembled WGS sequence"/>
</dbReference>
<dbReference type="SUPFAM" id="SSF74650">
    <property type="entry name" value="Galactose mutarotase-like"/>
    <property type="match status" value="1"/>
</dbReference>
<dbReference type="EMBL" id="JADCJZ010000002">
    <property type="protein sequence ID" value="MBE5024368.1"/>
    <property type="molecule type" value="Genomic_DNA"/>
</dbReference>
<dbReference type="InterPro" id="IPR008183">
    <property type="entry name" value="Aldose_1/G6P_1-epimerase"/>
</dbReference>
<evidence type="ECO:0000313" key="1">
    <source>
        <dbReference type="EMBL" id="MBE5024368.1"/>
    </source>
</evidence>
<reference evidence="1 2" key="1">
    <citation type="submission" date="2020-10" db="EMBL/GenBank/DDBJ databases">
        <title>ChiBAC.</title>
        <authorList>
            <person name="Zenner C."/>
            <person name="Hitch T.C.A."/>
            <person name="Clavel T."/>
        </authorList>
    </citation>
    <scope>NUCLEOTIDE SEQUENCE [LARGE SCALE GENOMIC DNA]</scope>
    <source>
        <strain evidence="1 2">DSM 107455</strain>
    </source>
</reference>
<proteinExistence type="predicted"/>
<protein>
    <submittedName>
        <fullName evidence="1">Aldose 1-epimerase family protein</fullName>
    </submittedName>
</protein>
<dbReference type="InterPro" id="IPR014718">
    <property type="entry name" value="GH-type_carb-bd"/>
</dbReference>
<name>A0ABR9QTH5_9ACTN</name>
<gene>
    <name evidence="1" type="ORF">INF26_05800</name>
</gene>
<organism evidence="1 2">
    <name type="scientific">Thermophilibacter gallinarum</name>
    <dbReference type="NCBI Taxonomy" id="2779357"/>
    <lineage>
        <taxon>Bacteria</taxon>
        <taxon>Bacillati</taxon>
        <taxon>Actinomycetota</taxon>
        <taxon>Coriobacteriia</taxon>
        <taxon>Coriobacteriales</taxon>
        <taxon>Atopobiaceae</taxon>
        <taxon>Thermophilibacter</taxon>
    </lineage>
</organism>
<sequence>MSQTCTISTEAIKVGLTSLGGTLTSVADAEGTEYLWQGDATYWGGQAPILFPICGSIRDDRARTQDGSELAMPRHGLVRKREWELERSDETSATFVFGSDEETLAGYPYPFTLRSRYEVSGPTLTVTYEVTNDGDRPMPFQVGGHPGFRCPFVDGDAYDDCYLEFEREETCTAPEPVTETGLIDIDVRHPVLEGTNVMPLAHELFHKDAQILDELVSRRVSLRSRNSEKGVELAFGDFPYLIVWSSANDGPFVALEPWVGLSTCNDEDDVFEHKRNIQVAEPGKTKSYAFTVTVL</sequence>
<dbReference type="Pfam" id="PF01263">
    <property type="entry name" value="Aldose_epim"/>
    <property type="match status" value="1"/>
</dbReference>
<comment type="caution">
    <text evidence="1">The sequence shown here is derived from an EMBL/GenBank/DDBJ whole genome shotgun (WGS) entry which is preliminary data.</text>
</comment>